<evidence type="ECO:0000256" key="6">
    <source>
        <dbReference type="ARBA" id="ARBA00022777"/>
    </source>
</evidence>
<dbReference type="AlphaFoldDB" id="A0A921SV79"/>
<dbReference type="GO" id="GO:0016114">
    <property type="term" value="P:terpenoid biosynthetic process"/>
    <property type="evidence" value="ECO:0007669"/>
    <property type="project" value="UniProtKB-UniRule"/>
</dbReference>
<keyword evidence="7 9" id="KW-0067">ATP-binding</keyword>
<keyword evidence="6 9" id="KW-0418">Kinase</keyword>
<keyword evidence="4 9" id="KW-0808">Transferase</keyword>
<dbReference type="GO" id="GO:0019288">
    <property type="term" value="P:isopentenyl diphosphate biosynthetic process, methylerythritol 4-phosphate pathway"/>
    <property type="evidence" value="ECO:0007669"/>
    <property type="project" value="UniProtKB-UniRule"/>
</dbReference>
<dbReference type="InterPro" id="IPR014721">
    <property type="entry name" value="Ribsml_uS5_D2-typ_fold_subgr"/>
</dbReference>
<comment type="caution">
    <text evidence="12">The sequence shown here is derived from an EMBL/GenBank/DDBJ whole genome shotgun (WGS) entry which is preliminary data.</text>
</comment>
<evidence type="ECO:0000256" key="8">
    <source>
        <dbReference type="ARBA" id="ARBA00032554"/>
    </source>
</evidence>
<sequence>MIRFPNAKINLGLRIVSRRPDGYHNIETVFYPIQLQDALEVVSTTEGDTRLTLSGIVIDGDSRDNLVMKAWRRLSERFSLPPVSIHLHKAIPFGAGLGGGSADAAFLLAMVRDYFHLPLSDEELDREAASLGADCPFFLHNKPLLARGIGDEFEPVSLSLKGYRLVLVKPSVAVPTAVAYSLVTPAEPEEPVSETIARPVSEWRDRLVNDFEKSVFARFPEIGAIKESLYEAGAVYASMSGSGSSVFGLFDQEVDLTDRYRTCFVWSGPCEV</sequence>
<dbReference type="Pfam" id="PF08544">
    <property type="entry name" value="GHMP_kinases_C"/>
    <property type="match status" value="1"/>
</dbReference>
<dbReference type="Gene3D" id="3.30.230.10">
    <property type="match status" value="1"/>
</dbReference>
<evidence type="ECO:0000256" key="2">
    <source>
        <dbReference type="ARBA" id="ARBA00012052"/>
    </source>
</evidence>
<comment type="pathway">
    <text evidence="9">Isoprenoid biosynthesis; isopentenyl diphosphate biosynthesis via DXP pathway; isopentenyl diphosphate from 1-deoxy-D-xylulose 5-phosphate: step 3/6.</text>
</comment>
<dbReference type="InterPro" id="IPR004424">
    <property type="entry name" value="IspE"/>
</dbReference>
<feature type="binding site" evidence="9">
    <location>
        <begin position="92"/>
        <end position="102"/>
    </location>
    <ligand>
        <name>ATP</name>
        <dbReference type="ChEBI" id="CHEBI:30616"/>
    </ligand>
</feature>
<evidence type="ECO:0000259" key="11">
    <source>
        <dbReference type="Pfam" id="PF08544"/>
    </source>
</evidence>
<evidence type="ECO:0000313" key="13">
    <source>
        <dbReference type="Proteomes" id="UP000757103"/>
    </source>
</evidence>
<dbReference type="SUPFAM" id="SSF55060">
    <property type="entry name" value="GHMP Kinase, C-terminal domain"/>
    <property type="match status" value="1"/>
</dbReference>
<reference evidence="12" key="1">
    <citation type="journal article" date="2021" name="PeerJ">
        <title>Extensive microbial diversity within the chicken gut microbiome revealed by metagenomics and culture.</title>
        <authorList>
            <person name="Gilroy R."/>
            <person name="Ravi A."/>
            <person name="Getino M."/>
            <person name="Pursley I."/>
            <person name="Horton D.L."/>
            <person name="Alikhan N.F."/>
            <person name="Baker D."/>
            <person name="Gharbi K."/>
            <person name="Hall N."/>
            <person name="Watson M."/>
            <person name="Adriaenssens E.M."/>
            <person name="Foster-Nyarko E."/>
            <person name="Jarju S."/>
            <person name="Secka A."/>
            <person name="Antonio M."/>
            <person name="Oren A."/>
            <person name="Chaudhuri R.R."/>
            <person name="La Ragione R."/>
            <person name="Hildebrand F."/>
            <person name="Pallen M.J."/>
        </authorList>
    </citation>
    <scope>NUCLEOTIDE SEQUENCE</scope>
    <source>
        <strain evidence="12">CHK121-7720</strain>
    </source>
</reference>
<evidence type="ECO:0000256" key="5">
    <source>
        <dbReference type="ARBA" id="ARBA00022741"/>
    </source>
</evidence>
<protein>
    <recommendedName>
        <fullName evidence="3 9">4-diphosphocytidyl-2-C-methyl-D-erythritol kinase</fullName>
        <shortName evidence="9">CMK</shortName>
        <ecNumber evidence="2 9">2.7.1.148</ecNumber>
    </recommendedName>
    <alternativeName>
        <fullName evidence="8 9">4-(cytidine-5'-diphospho)-2-C-methyl-D-erythritol kinase</fullName>
    </alternativeName>
</protein>
<evidence type="ECO:0000256" key="9">
    <source>
        <dbReference type="HAMAP-Rule" id="MF_00061"/>
    </source>
</evidence>
<dbReference type="GO" id="GO:0005524">
    <property type="term" value="F:ATP binding"/>
    <property type="evidence" value="ECO:0007669"/>
    <property type="project" value="UniProtKB-UniRule"/>
</dbReference>
<feature type="active site" evidence="9">
    <location>
        <position position="134"/>
    </location>
</feature>
<gene>
    <name evidence="9 12" type="primary">ispE</name>
    <name evidence="12" type="ORF">K8U91_06275</name>
</gene>
<evidence type="ECO:0000256" key="3">
    <source>
        <dbReference type="ARBA" id="ARBA00017473"/>
    </source>
</evidence>
<dbReference type="PIRSF" id="PIRSF010376">
    <property type="entry name" value="IspE"/>
    <property type="match status" value="1"/>
</dbReference>
<feature type="domain" description="GHMP kinase N-terminal" evidence="10">
    <location>
        <begin position="65"/>
        <end position="140"/>
    </location>
</feature>
<name>A0A921SV79_9BACT</name>
<dbReference type="PANTHER" id="PTHR43527">
    <property type="entry name" value="4-DIPHOSPHOCYTIDYL-2-C-METHYL-D-ERYTHRITOL KINASE, CHLOROPLASTIC"/>
    <property type="match status" value="1"/>
</dbReference>
<keyword evidence="9" id="KW-0414">Isoprene biosynthesis</keyword>
<dbReference type="SUPFAM" id="SSF54211">
    <property type="entry name" value="Ribosomal protein S5 domain 2-like"/>
    <property type="match status" value="1"/>
</dbReference>
<dbReference type="InterPro" id="IPR020568">
    <property type="entry name" value="Ribosomal_Su5_D2-typ_SF"/>
</dbReference>
<dbReference type="PANTHER" id="PTHR43527:SF2">
    <property type="entry name" value="4-DIPHOSPHOCYTIDYL-2-C-METHYL-D-ERYTHRITOL KINASE, CHLOROPLASTIC"/>
    <property type="match status" value="1"/>
</dbReference>
<dbReference type="InterPro" id="IPR036554">
    <property type="entry name" value="GHMP_kinase_C_sf"/>
</dbReference>
<feature type="active site" evidence="9">
    <location>
        <position position="8"/>
    </location>
</feature>
<evidence type="ECO:0000256" key="7">
    <source>
        <dbReference type="ARBA" id="ARBA00022840"/>
    </source>
</evidence>
<comment type="similarity">
    <text evidence="1 9">Belongs to the GHMP kinase family. IspE subfamily.</text>
</comment>
<proteinExistence type="inferred from homology"/>
<dbReference type="HAMAP" id="MF_00061">
    <property type="entry name" value="IspE"/>
    <property type="match status" value="1"/>
</dbReference>
<comment type="function">
    <text evidence="9">Catalyzes the phosphorylation of the position 2 hydroxy group of 4-diphosphocytidyl-2C-methyl-D-erythritol.</text>
</comment>
<evidence type="ECO:0000256" key="1">
    <source>
        <dbReference type="ARBA" id="ARBA00009684"/>
    </source>
</evidence>
<dbReference type="GO" id="GO:0050515">
    <property type="term" value="F:4-(cytidine 5'-diphospho)-2-C-methyl-D-erythritol kinase activity"/>
    <property type="evidence" value="ECO:0007669"/>
    <property type="project" value="UniProtKB-UniRule"/>
</dbReference>
<evidence type="ECO:0000259" key="10">
    <source>
        <dbReference type="Pfam" id="PF00288"/>
    </source>
</evidence>
<dbReference type="InterPro" id="IPR013750">
    <property type="entry name" value="GHMP_kinase_C_dom"/>
</dbReference>
<dbReference type="NCBIfam" id="TIGR00154">
    <property type="entry name" value="ispE"/>
    <property type="match status" value="1"/>
</dbReference>
<dbReference type="EMBL" id="DYUD01000020">
    <property type="protein sequence ID" value="HJG89062.1"/>
    <property type="molecule type" value="Genomic_DNA"/>
</dbReference>
<reference evidence="12" key="2">
    <citation type="submission" date="2021-09" db="EMBL/GenBank/DDBJ databases">
        <authorList>
            <person name="Gilroy R."/>
        </authorList>
    </citation>
    <scope>NUCLEOTIDE SEQUENCE</scope>
    <source>
        <strain evidence="12">CHK121-7720</strain>
    </source>
</reference>
<dbReference type="InterPro" id="IPR006204">
    <property type="entry name" value="GHMP_kinase_N_dom"/>
</dbReference>
<evidence type="ECO:0000256" key="4">
    <source>
        <dbReference type="ARBA" id="ARBA00022679"/>
    </source>
</evidence>
<evidence type="ECO:0000313" key="12">
    <source>
        <dbReference type="EMBL" id="HJG89062.1"/>
    </source>
</evidence>
<dbReference type="Pfam" id="PF00288">
    <property type="entry name" value="GHMP_kinases_N"/>
    <property type="match status" value="1"/>
</dbReference>
<dbReference type="Proteomes" id="UP000757103">
    <property type="component" value="Unassembled WGS sequence"/>
</dbReference>
<dbReference type="EC" id="2.7.1.148" evidence="2 9"/>
<dbReference type="Gene3D" id="3.30.70.890">
    <property type="entry name" value="GHMP kinase, C-terminal domain"/>
    <property type="match status" value="1"/>
</dbReference>
<dbReference type="RefSeq" id="WP_273306113.1">
    <property type="nucleotide sequence ID" value="NZ_CAMLUE010000017.1"/>
</dbReference>
<feature type="domain" description="GHMP kinase C-terminal" evidence="11">
    <location>
        <begin position="209"/>
        <end position="253"/>
    </location>
</feature>
<comment type="catalytic activity">
    <reaction evidence="9">
        <text>4-CDP-2-C-methyl-D-erythritol + ATP = 4-CDP-2-C-methyl-D-erythritol 2-phosphate + ADP + H(+)</text>
        <dbReference type="Rhea" id="RHEA:18437"/>
        <dbReference type="ChEBI" id="CHEBI:15378"/>
        <dbReference type="ChEBI" id="CHEBI:30616"/>
        <dbReference type="ChEBI" id="CHEBI:57823"/>
        <dbReference type="ChEBI" id="CHEBI:57919"/>
        <dbReference type="ChEBI" id="CHEBI:456216"/>
        <dbReference type="EC" id="2.7.1.148"/>
    </reaction>
</comment>
<organism evidence="12 13">
    <name type="scientific">Barnesiella viscericola</name>
    <dbReference type="NCBI Taxonomy" id="397865"/>
    <lineage>
        <taxon>Bacteria</taxon>
        <taxon>Pseudomonadati</taxon>
        <taxon>Bacteroidota</taxon>
        <taxon>Bacteroidia</taxon>
        <taxon>Bacteroidales</taxon>
        <taxon>Barnesiellaceae</taxon>
        <taxon>Barnesiella</taxon>
    </lineage>
</organism>
<keyword evidence="5 9" id="KW-0547">Nucleotide-binding</keyword>
<accession>A0A921SV79</accession>